<keyword evidence="3" id="KW-1185">Reference proteome</keyword>
<dbReference type="EMBL" id="VSRR010100462">
    <property type="protein sequence ID" value="MPC94964.1"/>
    <property type="molecule type" value="Genomic_DNA"/>
</dbReference>
<comment type="caution">
    <text evidence="2">The sequence shown here is derived from an EMBL/GenBank/DDBJ whole genome shotgun (WGS) entry which is preliminary data.</text>
</comment>
<gene>
    <name evidence="2" type="ORF">E2C01_090157</name>
</gene>
<reference evidence="2 3" key="1">
    <citation type="submission" date="2019-05" db="EMBL/GenBank/DDBJ databases">
        <title>Another draft genome of Portunus trituberculatus and its Hox gene families provides insights of decapod evolution.</title>
        <authorList>
            <person name="Jeong J.-H."/>
            <person name="Song I."/>
            <person name="Kim S."/>
            <person name="Choi T."/>
            <person name="Kim D."/>
            <person name="Ryu S."/>
            <person name="Kim W."/>
        </authorList>
    </citation>
    <scope>NUCLEOTIDE SEQUENCE [LARGE SCALE GENOMIC DNA]</scope>
    <source>
        <tissue evidence="2">Muscle</tissue>
    </source>
</reference>
<name>A0A5B7JRF5_PORTR</name>
<accession>A0A5B7JRF5</accession>
<proteinExistence type="predicted"/>
<organism evidence="2 3">
    <name type="scientific">Portunus trituberculatus</name>
    <name type="common">Swimming crab</name>
    <name type="synonym">Neptunus trituberculatus</name>
    <dbReference type="NCBI Taxonomy" id="210409"/>
    <lineage>
        <taxon>Eukaryota</taxon>
        <taxon>Metazoa</taxon>
        <taxon>Ecdysozoa</taxon>
        <taxon>Arthropoda</taxon>
        <taxon>Crustacea</taxon>
        <taxon>Multicrustacea</taxon>
        <taxon>Malacostraca</taxon>
        <taxon>Eumalacostraca</taxon>
        <taxon>Eucarida</taxon>
        <taxon>Decapoda</taxon>
        <taxon>Pleocyemata</taxon>
        <taxon>Brachyura</taxon>
        <taxon>Eubrachyura</taxon>
        <taxon>Portunoidea</taxon>
        <taxon>Portunidae</taxon>
        <taxon>Portuninae</taxon>
        <taxon>Portunus</taxon>
    </lineage>
</organism>
<dbReference type="Proteomes" id="UP000324222">
    <property type="component" value="Unassembled WGS sequence"/>
</dbReference>
<feature type="compositionally biased region" description="Gly residues" evidence="1">
    <location>
        <begin position="37"/>
        <end position="46"/>
    </location>
</feature>
<evidence type="ECO:0000313" key="3">
    <source>
        <dbReference type="Proteomes" id="UP000324222"/>
    </source>
</evidence>
<feature type="compositionally biased region" description="Basic and acidic residues" evidence="1">
    <location>
        <begin position="21"/>
        <end position="33"/>
    </location>
</feature>
<protein>
    <submittedName>
        <fullName evidence="2">Uncharacterized protein</fullName>
    </submittedName>
</protein>
<dbReference type="AlphaFoldDB" id="A0A5B7JRF5"/>
<sequence length="83" mass="9347">MQITAKTPRYRQPIVTPGKESTGRRGERSEGMRYGRRGMGSGIGGEGRWGTVRELKRCINHACPCQHRLELQLIGRLNAHMAE</sequence>
<evidence type="ECO:0000313" key="2">
    <source>
        <dbReference type="EMBL" id="MPC94964.1"/>
    </source>
</evidence>
<feature type="region of interest" description="Disordered" evidence="1">
    <location>
        <begin position="1"/>
        <end position="46"/>
    </location>
</feature>
<evidence type="ECO:0000256" key="1">
    <source>
        <dbReference type="SAM" id="MobiDB-lite"/>
    </source>
</evidence>